<reference evidence="1 2" key="1">
    <citation type="journal article" date="2018" name="Mol. Biol. Evol.">
        <title>Broad Genomic Sampling Reveals a Smut Pathogenic Ancestry of the Fungal Clade Ustilaginomycotina.</title>
        <authorList>
            <person name="Kijpornyongpan T."/>
            <person name="Mondo S.J."/>
            <person name="Barry K."/>
            <person name="Sandor L."/>
            <person name="Lee J."/>
            <person name="Lipzen A."/>
            <person name="Pangilinan J."/>
            <person name="LaButti K."/>
            <person name="Hainaut M."/>
            <person name="Henrissat B."/>
            <person name="Grigoriev I.V."/>
            <person name="Spatafora J.W."/>
            <person name="Aime M.C."/>
        </authorList>
    </citation>
    <scope>NUCLEOTIDE SEQUENCE [LARGE SCALE GENOMIC DNA]</scope>
    <source>
        <strain evidence="1 2">MCA 3882</strain>
    </source>
</reference>
<dbReference type="STRING" id="1280837.A0A316VAF3"/>
<evidence type="ECO:0000313" key="1">
    <source>
        <dbReference type="EMBL" id="PWN34496.1"/>
    </source>
</evidence>
<accession>A0A316VAF3</accession>
<gene>
    <name evidence="1" type="ORF">FA14DRAFT_188582</name>
</gene>
<evidence type="ECO:0000313" key="2">
    <source>
        <dbReference type="Proteomes" id="UP000245771"/>
    </source>
</evidence>
<dbReference type="PANTHER" id="PTHR43569">
    <property type="entry name" value="AMIDOHYDROLASE"/>
    <property type="match status" value="1"/>
</dbReference>
<organism evidence="1 2">
    <name type="scientific">Meira miltonrushii</name>
    <dbReference type="NCBI Taxonomy" id="1280837"/>
    <lineage>
        <taxon>Eukaryota</taxon>
        <taxon>Fungi</taxon>
        <taxon>Dikarya</taxon>
        <taxon>Basidiomycota</taxon>
        <taxon>Ustilaginomycotina</taxon>
        <taxon>Exobasidiomycetes</taxon>
        <taxon>Exobasidiales</taxon>
        <taxon>Brachybasidiaceae</taxon>
        <taxon>Meira</taxon>
    </lineage>
</organism>
<dbReference type="Proteomes" id="UP000245771">
    <property type="component" value="Unassembled WGS sequence"/>
</dbReference>
<proteinExistence type="predicted"/>
<dbReference type="InterPro" id="IPR052350">
    <property type="entry name" value="Metallo-dep_Lactonases"/>
</dbReference>
<name>A0A316VAF3_9BASI</name>
<dbReference type="PANTHER" id="PTHR43569:SF2">
    <property type="entry name" value="AMIDOHYDROLASE-RELATED DOMAIN-CONTAINING PROTEIN"/>
    <property type="match status" value="1"/>
</dbReference>
<sequence>MHVKSIHAYNQVNQPLHLFLSPSSLPPPPNMAPKPQNLKLSEQALQNANAIDSSAARNGRPEKVRLVIGGSAGIPALNELTLSFKNEGFGKDKKSTKLGGVAYEMQPNDKADTALDSFKVAFESPGNIPVTLIHPIPGAIDAKKLPPPDTPPQFAQVCFALPSIRSPSDVQGDNEQKWLELFEVASERSLTLELAILPSEEVREAVEKLLGKAWDQEVAAAKKAGKEDEVNKNGVRIIFDGLASPPLNQNSSQLSRSKDTEAWSDFISRLALHPRVYLKVSPLPLPSVLPAGLTNITRPVDQVASGIPVPGTDLAGGAIRAATDVATRAINATEAATTTTSSDRRDELRNRLRVFLEPALEAFGEERLIWTSYLAAGSATTQAAAQHVNGGKEDDLASLSEPEQWFEAVLSTLQDIGVSQAALDNVFSNNISTVYRM</sequence>
<dbReference type="OrthoDB" id="2135488at2759"/>
<dbReference type="Gene3D" id="3.20.20.140">
    <property type="entry name" value="Metal-dependent hydrolases"/>
    <property type="match status" value="1"/>
</dbReference>
<dbReference type="GeneID" id="37023445"/>
<keyword evidence="2" id="KW-1185">Reference proteome</keyword>
<dbReference type="AlphaFoldDB" id="A0A316VAF3"/>
<dbReference type="InParanoid" id="A0A316VAF3"/>
<dbReference type="EMBL" id="KZ819603">
    <property type="protein sequence ID" value="PWN34496.1"/>
    <property type="molecule type" value="Genomic_DNA"/>
</dbReference>
<dbReference type="RefSeq" id="XP_025354798.1">
    <property type="nucleotide sequence ID" value="XM_025501664.1"/>
</dbReference>
<protein>
    <submittedName>
        <fullName evidence="1">Uncharacterized protein</fullName>
    </submittedName>
</protein>